<dbReference type="GO" id="GO:0030428">
    <property type="term" value="C:cell septum"/>
    <property type="evidence" value="ECO:0007669"/>
    <property type="project" value="TreeGrafter"/>
</dbReference>
<dbReference type="AlphaFoldDB" id="A0A2Z6E518"/>
<dbReference type="InterPro" id="IPR052521">
    <property type="entry name" value="Cell_div_SPOR-domain"/>
</dbReference>
<evidence type="ECO:0000313" key="4">
    <source>
        <dbReference type="Proteomes" id="UP000270530"/>
    </source>
</evidence>
<feature type="compositionally biased region" description="Basic and acidic residues" evidence="1">
    <location>
        <begin position="94"/>
        <end position="106"/>
    </location>
</feature>
<dbReference type="PANTHER" id="PTHR38687:SF1">
    <property type="entry name" value="CELL DIVISION PROTEIN DEDD"/>
    <property type="match status" value="1"/>
</dbReference>
<dbReference type="GO" id="GO:0032506">
    <property type="term" value="P:cytokinetic process"/>
    <property type="evidence" value="ECO:0007669"/>
    <property type="project" value="TreeGrafter"/>
</dbReference>
<evidence type="ECO:0000256" key="1">
    <source>
        <dbReference type="SAM" id="MobiDB-lite"/>
    </source>
</evidence>
<organism evidence="3 4">
    <name type="scientific">Aerosticca soli</name>
    <dbReference type="NCBI Taxonomy" id="2010829"/>
    <lineage>
        <taxon>Bacteria</taxon>
        <taxon>Pseudomonadati</taxon>
        <taxon>Pseudomonadota</taxon>
        <taxon>Gammaproteobacteria</taxon>
        <taxon>Lysobacterales</taxon>
        <taxon>Rhodanobacteraceae</taxon>
        <taxon>Aerosticca</taxon>
    </lineage>
</organism>
<feature type="domain" description="SPOR" evidence="2">
    <location>
        <begin position="167"/>
        <end position="246"/>
    </location>
</feature>
<dbReference type="EMBL" id="AP018560">
    <property type="protein sequence ID" value="BBD80206.1"/>
    <property type="molecule type" value="Genomic_DNA"/>
</dbReference>
<dbReference type="Gene3D" id="3.30.70.1070">
    <property type="entry name" value="Sporulation related repeat"/>
    <property type="match status" value="2"/>
</dbReference>
<dbReference type="OrthoDB" id="7069135at2"/>
<reference evidence="4" key="2">
    <citation type="submission" date="2018-06" db="EMBL/GenBank/DDBJ databases">
        <title>Genome sequence of Rhodanobacteraceae bacterium strain Dysh456.</title>
        <authorList>
            <person name="Fukui M."/>
        </authorList>
    </citation>
    <scope>NUCLEOTIDE SEQUENCE [LARGE SCALE GENOMIC DNA]</scope>
    <source>
        <strain evidence="4">Dysh456</strain>
    </source>
</reference>
<dbReference type="PANTHER" id="PTHR38687">
    <property type="entry name" value="CELL DIVISION PROTEIN DEDD-RELATED"/>
    <property type="match status" value="1"/>
</dbReference>
<feature type="compositionally biased region" description="Pro residues" evidence="1">
    <location>
        <begin position="121"/>
        <end position="136"/>
    </location>
</feature>
<proteinExistence type="predicted"/>
<dbReference type="RefSeq" id="WP_126537988.1">
    <property type="nucleotide sequence ID" value="NZ_AP018560.1"/>
</dbReference>
<protein>
    <submittedName>
        <fullName evidence="3">DedD protein</fullName>
    </submittedName>
</protein>
<feature type="compositionally biased region" description="Low complexity" evidence="1">
    <location>
        <begin position="111"/>
        <end position="120"/>
    </location>
</feature>
<sequence>MKTRLLGAAILIALAVIFVPMFFSSSPPAGGEQNASLDLPPAPDRELKTRTMDLALPPATSASPGQGAAVVTTPPPAAGAPSDRLATVNIGSNRPRDVETDPEAGRPPEPTTVSSAAGTPTPAPAQPPVPAKPSPSEPLIKPRTPAPAVAPKADAPSAPKTDLAAGTATRGHYLINLGAYASASGAQNLIQKVRALGYPVASHPLQQGGKSLTQVSAGPFETRAAAEAARLKIAQSISGVPARLESGASDQRADTASPAPAAARSAAAPGRVGGFAVQVAAMASQGDANALRDRLRAHGFDGFVDSVEVGGKRLWRVRVGPQTQRADAERLRDQLKTQLGLAGNVVTVP</sequence>
<feature type="domain" description="SPOR" evidence="2">
    <location>
        <begin position="269"/>
        <end position="348"/>
    </location>
</feature>
<accession>A0A2Z6E518</accession>
<feature type="compositionally biased region" description="Low complexity" evidence="1">
    <location>
        <begin position="256"/>
        <end position="265"/>
    </location>
</feature>
<dbReference type="GO" id="GO:0032153">
    <property type="term" value="C:cell division site"/>
    <property type="evidence" value="ECO:0007669"/>
    <property type="project" value="TreeGrafter"/>
</dbReference>
<dbReference type="Proteomes" id="UP000270530">
    <property type="component" value="Chromosome"/>
</dbReference>
<gene>
    <name evidence="3" type="ORF">ALSL_1551</name>
</gene>
<feature type="region of interest" description="Disordered" evidence="1">
    <location>
        <begin position="27"/>
        <end position="163"/>
    </location>
</feature>
<feature type="region of interest" description="Disordered" evidence="1">
    <location>
        <begin position="244"/>
        <end position="265"/>
    </location>
</feature>
<feature type="compositionally biased region" description="Low complexity" evidence="1">
    <location>
        <begin position="146"/>
        <end position="159"/>
    </location>
</feature>
<keyword evidence="4" id="KW-1185">Reference proteome</keyword>
<evidence type="ECO:0000259" key="2">
    <source>
        <dbReference type="PROSITE" id="PS51724"/>
    </source>
</evidence>
<dbReference type="SUPFAM" id="SSF110997">
    <property type="entry name" value="Sporulation related repeat"/>
    <property type="match status" value="2"/>
</dbReference>
<dbReference type="InterPro" id="IPR007730">
    <property type="entry name" value="SPOR-like_dom"/>
</dbReference>
<dbReference type="PROSITE" id="PS51724">
    <property type="entry name" value="SPOR"/>
    <property type="match status" value="2"/>
</dbReference>
<dbReference type="KEGG" id="rbd:ALSL_1551"/>
<evidence type="ECO:0000313" key="3">
    <source>
        <dbReference type="EMBL" id="BBD80206.1"/>
    </source>
</evidence>
<reference evidence="4" key="1">
    <citation type="submission" date="2018-04" db="EMBL/GenBank/DDBJ databases">
        <authorList>
            <person name="Watanabe M."/>
            <person name="Kojima H."/>
        </authorList>
    </citation>
    <scope>NUCLEOTIDE SEQUENCE [LARGE SCALE GENOMIC DNA]</scope>
    <source>
        <strain evidence="4">Dysh456</strain>
    </source>
</reference>
<dbReference type="InterPro" id="IPR036680">
    <property type="entry name" value="SPOR-like_sf"/>
</dbReference>
<name>A0A2Z6E518_9GAMM</name>
<dbReference type="Pfam" id="PF05036">
    <property type="entry name" value="SPOR"/>
    <property type="match status" value="2"/>
</dbReference>
<dbReference type="GO" id="GO:0042834">
    <property type="term" value="F:peptidoglycan binding"/>
    <property type="evidence" value="ECO:0007669"/>
    <property type="project" value="InterPro"/>
</dbReference>